<evidence type="ECO:0000313" key="3">
    <source>
        <dbReference type="Proteomes" id="UP000035481"/>
    </source>
</evidence>
<name>A0A0G9GZ10_9GAMM</name>
<reference evidence="2 3" key="1">
    <citation type="journal article" date="2015" name="Antonie Van Leeuwenhoek">
        <title>A phylogenomic and molecular marker based taxonomic framework for the order Xanthomonadales: proposal to transfer the families Algiphilaceae and Solimonadaceae to the order Nevskiales ord. nov. and to create a new family within the order Xanthomonadales, the family Rhodanobacteraceae fam. nov., containing the genus Rhodanobacter and its closest relatives.</title>
        <authorList>
            <person name="Naushad S."/>
            <person name="Adeolu M."/>
            <person name="Wong S."/>
            <person name="Sohail M."/>
            <person name="Schellhorn H.E."/>
            <person name="Gupta R.S."/>
        </authorList>
    </citation>
    <scope>NUCLEOTIDE SEQUENCE [LARGE SCALE GENOMIC DNA]</scope>
    <source>
        <strain evidence="2 3">DSM 16301</strain>
    </source>
</reference>
<dbReference type="RefSeq" id="WP_046972506.1">
    <property type="nucleotide sequence ID" value="NZ_JPLA01000041.1"/>
</dbReference>
<evidence type="ECO:0000256" key="1">
    <source>
        <dbReference type="SAM" id="SignalP"/>
    </source>
</evidence>
<gene>
    <name evidence="2" type="ORF">Y882_14065</name>
</gene>
<organism evidence="2 3">
    <name type="scientific">Dyella japonica DSM 16301</name>
    <dbReference type="NCBI Taxonomy" id="1440762"/>
    <lineage>
        <taxon>Bacteria</taxon>
        <taxon>Pseudomonadati</taxon>
        <taxon>Pseudomonadota</taxon>
        <taxon>Gammaproteobacteria</taxon>
        <taxon>Lysobacterales</taxon>
        <taxon>Rhodanobacteraceae</taxon>
        <taxon>Dyella</taxon>
    </lineage>
</organism>
<dbReference type="OrthoDB" id="6006588at2"/>
<keyword evidence="1" id="KW-0732">Signal</keyword>
<dbReference type="AlphaFoldDB" id="A0A0G9GZ10"/>
<dbReference type="PATRIC" id="fig|1440762.4.peg.2535"/>
<feature type="chain" id="PRO_5002576648" description="Outer membrane protein beta-barrel domain-containing protein" evidence="1">
    <location>
        <begin position="30"/>
        <end position="252"/>
    </location>
</feature>
<proteinExistence type="predicted"/>
<evidence type="ECO:0008006" key="4">
    <source>
        <dbReference type="Google" id="ProtNLM"/>
    </source>
</evidence>
<accession>A0A0G9GZ10</accession>
<evidence type="ECO:0000313" key="2">
    <source>
        <dbReference type="EMBL" id="KLD62800.1"/>
    </source>
</evidence>
<protein>
    <recommendedName>
        <fullName evidence="4">Outer membrane protein beta-barrel domain-containing protein</fullName>
    </recommendedName>
</protein>
<sequence length="252" mass="27506">MAIPRQVHRRLALAALATGAGLPWAVAQAQSATWSGTVALSSQLVDRGLAITPDTAILQAAGSVSLPSGWVFGASASGEIRDLSPLSEAFVQASHYWRLTPDWQFQAGLIYYDYPSRGGGTFNRVEASTNWLYRDVLTLGVTAIEPVGSTSHKLRGAADVGFHWPLPWQFSFSAGAGYAQAQVPYYLTYPNGHRSYGYHGGDRVNSYGYGHVGLIWGQGPWRVELDRMVVDHRMREENLAASPWVATISFTF</sequence>
<feature type="signal peptide" evidence="1">
    <location>
        <begin position="1"/>
        <end position="29"/>
    </location>
</feature>
<dbReference type="STRING" id="1440762.Y882_14065"/>
<dbReference type="Proteomes" id="UP000035481">
    <property type="component" value="Unassembled WGS sequence"/>
</dbReference>
<comment type="caution">
    <text evidence="2">The sequence shown here is derived from an EMBL/GenBank/DDBJ whole genome shotgun (WGS) entry which is preliminary data.</text>
</comment>
<dbReference type="EMBL" id="JPLA01000041">
    <property type="protein sequence ID" value="KLD62800.1"/>
    <property type="molecule type" value="Genomic_DNA"/>
</dbReference>